<keyword evidence="2" id="KW-1185">Reference proteome</keyword>
<gene>
    <name evidence="1" type="ORF">FVB9532_03326</name>
</gene>
<comment type="caution">
    <text evidence="1">The sequence shown here is derived from an EMBL/GenBank/DDBJ whole genome shotgun (WGS) entry which is preliminary data.</text>
</comment>
<accession>A0AC61YE29</accession>
<organism evidence="1 2">
    <name type="scientific">Mesonia oceanica</name>
    <dbReference type="NCBI Taxonomy" id="2687242"/>
    <lineage>
        <taxon>Bacteria</taxon>
        <taxon>Pseudomonadati</taxon>
        <taxon>Bacteroidota</taxon>
        <taxon>Flavobacteriia</taxon>
        <taxon>Flavobacteriales</taxon>
        <taxon>Flavobacteriaceae</taxon>
        <taxon>Mesonia</taxon>
    </lineage>
</organism>
<reference evidence="1" key="1">
    <citation type="submission" date="2019-09" db="EMBL/GenBank/DDBJ databases">
        <authorList>
            <person name="Rodrigo-Torres L."/>
            <person name="Arahal R. D."/>
            <person name="Lucena T."/>
        </authorList>
    </citation>
    <scope>NUCLEOTIDE SEQUENCE</scope>
    <source>
        <strain evidence="1">ISS653</strain>
    </source>
</reference>
<name>A0AC61YE29_9FLAO</name>
<protein>
    <submittedName>
        <fullName evidence="1">Uncharacterized protein</fullName>
    </submittedName>
</protein>
<evidence type="ECO:0000313" key="1">
    <source>
        <dbReference type="EMBL" id="VVV02030.1"/>
    </source>
</evidence>
<sequence length="475" mass="56644">MRQVFLCFVSTLFLLGCEDKPASKTGTYIAGEIVNGNSNYLSLEKDNEFIDSIPVQKNGKFSYQFKKENFKQGIYTFRYSPESQIFFIEEGDSLLFRVNTKEFDESLMFTGDKAGENNFLMEMYLLNEKDNDLILSYYKISPKEFAQKTDSIKKLRERRLDKLQDQNEFSKSFLNLAKKTIDYEYYDLRERYAFFINKYFNEFRNKIPANFFKYRDDINFNDKELQSYYIYQRFLDNYLKNKAIEVCLEQNNSQECFDTKSVKNLKNRLIISDSLFKVKNLRYRFITRFARKQINYAENDTEIDSTLALLSSFDLPKDQFQELKDLGELQKNYFEGNDVSEAKLLSPDGTKYALKEIIKKGKKPIVSFTWSIYVSSHKRQHKRINELRNRYPEVDFLGVNIDNEDSIELWRKALENFDYNKEFEYKIRERGKDFSLYKNLLNKILLIDQKGIIQKSGLNIFDPDFENQLLEFLNQ</sequence>
<evidence type="ECO:0000313" key="2">
    <source>
        <dbReference type="Proteomes" id="UP000356253"/>
    </source>
</evidence>
<proteinExistence type="predicted"/>
<dbReference type="EMBL" id="CABVMM010000014">
    <property type="protein sequence ID" value="VVV02030.1"/>
    <property type="molecule type" value="Genomic_DNA"/>
</dbReference>
<dbReference type="Proteomes" id="UP000356253">
    <property type="component" value="Unassembled WGS sequence"/>
</dbReference>